<name>A0A9X4MBU8_9CYAN</name>
<reference evidence="2" key="1">
    <citation type="submission" date="2019-05" db="EMBL/GenBank/DDBJ databases">
        <title>Whole genome sequencing of Pseudanabaena catenata USMAC16.</title>
        <authorList>
            <person name="Khan Z."/>
            <person name="Omar W.M."/>
            <person name="Convey P."/>
            <person name="Merican F."/>
            <person name="Najimudin N."/>
        </authorList>
    </citation>
    <scope>NUCLEOTIDE SEQUENCE</scope>
    <source>
        <strain evidence="2">USMAC16</strain>
    </source>
</reference>
<comment type="caution">
    <text evidence="2">The sequence shown here is derived from an EMBL/GenBank/DDBJ whole genome shotgun (WGS) entry which is preliminary data.</text>
</comment>
<dbReference type="EMBL" id="VBTY01000172">
    <property type="protein sequence ID" value="MDG3496315.1"/>
    <property type="molecule type" value="Genomic_DNA"/>
</dbReference>
<evidence type="ECO:0000256" key="1">
    <source>
        <dbReference type="SAM" id="Coils"/>
    </source>
</evidence>
<gene>
    <name evidence="2" type="ORF">FEV09_17370</name>
</gene>
<dbReference type="Proteomes" id="UP001152872">
    <property type="component" value="Unassembled WGS sequence"/>
</dbReference>
<keyword evidence="3" id="KW-1185">Reference proteome</keyword>
<feature type="coiled-coil region" evidence="1">
    <location>
        <begin position="113"/>
        <end position="140"/>
    </location>
</feature>
<evidence type="ECO:0000313" key="2">
    <source>
        <dbReference type="EMBL" id="MDG3496315.1"/>
    </source>
</evidence>
<dbReference type="RefSeq" id="WP_277909265.1">
    <property type="nucleotide sequence ID" value="NZ_VBTY01000172.1"/>
</dbReference>
<sequence>MPNYLFSEDCYIGLRNSLKNMRQIQKNLTQNLLSLISLSILAIGWGMVADRGVADNSPKIHSPIELSMENYQKSLDKGDKASECKLFTIITDKASGAMGTTDLSVALRYTSDLKQDLINLQLADSQLKSLQEKYLQFAKEMEGQLMRVRRDQSQGDYGALQAAILTLTATGNRGLELQQTLWQYCGKSE</sequence>
<evidence type="ECO:0000313" key="3">
    <source>
        <dbReference type="Proteomes" id="UP001152872"/>
    </source>
</evidence>
<protein>
    <submittedName>
        <fullName evidence="2">Uncharacterized protein</fullName>
    </submittedName>
</protein>
<dbReference type="AlphaFoldDB" id="A0A9X4MBU8"/>
<keyword evidence="1" id="KW-0175">Coiled coil</keyword>
<proteinExistence type="predicted"/>
<organism evidence="2 3">
    <name type="scientific">Pseudanabaena catenata USMAC16</name>
    <dbReference type="NCBI Taxonomy" id="1855837"/>
    <lineage>
        <taxon>Bacteria</taxon>
        <taxon>Bacillati</taxon>
        <taxon>Cyanobacteriota</taxon>
        <taxon>Cyanophyceae</taxon>
        <taxon>Pseudanabaenales</taxon>
        <taxon>Pseudanabaenaceae</taxon>
        <taxon>Pseudanabaena</taxon>
    </lineage>
</organism>
<accession>A0A9X4MBU8</accession>